<keyword evidence="2" id="KW-1185">Reference proteome</keyword>
<organism evidence="1 2">
    <name type="scientific">Tanticharoenia sakaeratensis NBRC 103193</name>
    <dbReference type="NCBI Taxonomy" id="1231623"/>
    <lineage>
        <taxon>Bacteria</taxon>
        <taxon>Pseudomonadati</taxon>
        <taxon>Pseudomonadota</taxon>
        <taxon>Alphaproteobacteria</taxon>
        <taxon>Acetobacterales</taxon>
        <taxon>Acetobacteraceae</taxon>
        <taxon>Tanticharoenia</taxon>
    </lineage>
</organism>
<dbReference type="OrthoDB" id="9791432at2"/>
<dbReference type="Proteomes" id="UP000032679">
    <property type="component" value="Unassembled WGS sequence"/>
</dbReference>
<gene>
    <name evidence="1" type="ORF">Tasa_004_045</name>
</gene>
<protein>
    <recommendedName>
        <fullName evidence="3">Magnesium transporter MgtE intracellular domain-containing protein</fullName>
    </recommendedName>
</protein>
<dbReference type="EMBL" id="BALE01000004">
    <property type="protein sequence ID" value="GAN52980.1"/>
    <property type="molecule type" value="Genomic_DNA"/>
</dbReference>
<evidence type="ECO:0008006" key="3">
    <source>
        <dbReference type="Google" id="ProtNLM"/>
    </source>
</evidence>
<dbReference type="STRING" id="1231623.Tasa_004_045"/>
<comment type="caution">
    <text evidence="1">The sequence shown here is derived from an EMBL/GenBank/DDBJ whole genome shotgun (WGS) entry which is preliminary data.</text>
</comment>
<evidence type="ECO:0000313" key="1">
    <source>
        <dbReference type="EMBL" id="GAN52980.1"/>
    </source>
</evidence>
<proteinExistence type="predicted"/>
<name>A0A0D6MHP1_9PROT</name>
<reference evidence="1 2" key="1">
    <citation type="submission" date="2012-10" db="EMBL/GenBank/DDBJ databases">
        <title>Genome sequencing of Tanticharoenia sakaeratensis NBRC 103193.</title>
        <authorList>
            <person name="Azuma Y."/>
            <person name="Hadano H."/>
            <person name="Hirakawa H."/>
            <person name="Matsushita K."/>
        </authorList>
    </citation>
    <scope>NUCLEOTIDE SEQUENCE [LARGE SCALE GENOMIC DNA]</scope>
    <source>
        <strain evidence="1 2">NBRC 103193</strain>
    </source>
</reference>
<sequence length="241" mass="25592">MPKLSLSRLLPVMIAVMVVVLSAKVYSLVQVLNGNDRDYGAHGIVNMAYAAGMAPQSLSATTSSVLSPSAPVQVPVDSAAASLNACDHDVACKGKPPEATATRDDGLINEVARRQHQLDAETTALDERKRAVEAAEAALQQRVTSLTTTEAVLRQSEQHDVALSEDDANRLVKIYQAMKPADAAAIFNVLDLRVSTHLLNLMDPRHASAIMGAMLPQRAILATQMLAKSHSLPPGLTGRTG</sequence>
<accession>A0A0D6MHP1</accession>
<dbReference type="AlphaFoldDB" id="A0A0D6MHP1"/>
<evidence type="ECO:0000313" key="2">
    <source>
        <dbReference type="Proteomes" id="UP000032679"/>
    </source>
</evidence>
<dbReference type="SUPFAM" id="SSF158791">
    <property type="entry name" value="MgtE N-terminal domain-like"/>
    <property type="match status" value="1"/>
</dbReference>
<dbReference type="RefSeq" id="WP_048846494.1">
    <property type="nucleotide sequence ID" value="NZ_BALE01000004.1"/>
</dbReference>